<name>A0A9D1LH06_9BACT</name>
<feature type="chain" id="PRO_5039043933" description="Lipocalin-like domain-containing protein" evidence="1">
    <location>
        <begin position="25"/>
        <end position="155"/>
    </location>
</feature>
<dbReference type="Proteomes" id="UP000824076">
    <property type="component" value="Unassembled WGS sequence"/>
</dbReference>
<gene>
    <name evidence="2" type="ORF">IAD18_07175</name>
</gene>
<evidence type="ECO:0000256" key="1">
    <source>
        <dbReference type="SAM" id="SignalP"/>
    </source>
</evidence>
<keyword evidence="1" id="KW-0732">Signal</keyword>
<dbReference type="AlphaFoldDB" id="A0A9D1LH06"/>
<comment type="caution">
    <text evidence="2">The sequence shown here is derived from an EMBL/GenBank/DDBJ whole genome shotgun (WGS) entry which is preliminary data.</text>
</comment>
<evidence type="ECO:0008006" key="4">
    <source>
        <dbReference type="Google" id="ProtNLM"/>
    </source>
</evidence>
<protein>
    <recommendedName>
        <fullName evidence="4">Lipocalin-like domain-containing protein</fullName>
    </recommendedName>
</protein>
<evidence type="ECO:0000313" key="3">
    <source>
        <dbReference type="Proteomes" id="UP000824076"/>
    </source>
</evidence>
<reference evidence="2" key="2">
    <citation type="journal article" date="2021" name="PeerJ">
        <title>Extensive microbial diversity within the chicken gut microbiome revealed by metagenomics and culture.</title>
        <authorList>
            <person name="Gilroy R."/>
            <person name="Ravi A."/>
            <person name="Getino M."/>
            <person name="Pursley I."/>
            <person name="Horton D.L."/>
            <person name="Alikhan N.F."/>
            <person name="Baker D."/>
            <person name="Gharbi K."/>
            <person name="Hall N."/>
            <person name="Watson M."/>
            <person name="Adriaenssens E.M."/>
            <person name="Foster-Nyarko E."/>
            <person name="Jarju S."/>
            <person name="Secka A."/>
            <person name="Antonio M."/>
            <person name="Oren A."/>
            <person name="Chaudhuri R.R."/>
            <person name="La Ragione R."/>
            <person name="Hildebrand F."/>
            <person name="Pallen M.J."/>
        </authorList>
    </citation>
    <scope>NUCLEOTIDE SEQUENCE</scope>
    <source>
        <strain evidence="2">17073</strain>
    </source>
</reference>
<feature type="signal peptide" evidence="1">
    <location>
        <begin position="1"/>
        <end position="24"/>
    </location>
</feature>
<dbReference type="EMBL" id="DVMS01000199">
    <property type="protein sequence ID" value="HIU39429.1"/>
    <property type="molecule type" value="Genomic_DNA"/>
</dbReference>
<reference evidence="2" key="1">
    <citation type="submission" date="2020-10" db="EMBL/GenBank/DDBJ databases">
        <authorList>
            <person name="Gilroy R."/>
        </authorList>
    </citation>
    <scope>NUCLEOTIDE SEQUENCE</scope>
    <source>
        <strain evidence="2">17073</strain>
    </source>
</reference>
<accession>A0A9D1LH06</accession>
<proteinExistence type="predicted"/>
<organism evidence="2 3">
    <name type="scientific">Candidatus Limisoma intestinavium</name>
    <dbReference type="NCBI Taxonomy" id="2840856"/>
    <lineage>
        <taxon>Bacteria</taxon>
        <taxon>Pseudomonadati</taxon>
        <taxon>Bacteroidota</taxon>
        <taxon>Bacteroidia</taxon>
        <taxon>Bacteroidales</taxon>
        <taxon>Candidatus Limisoma</taxon>
    </lineage>
</organism>
<evidence type="ECO:0000313" key="2">
    <source>
        <dbReference type="EMBL" id="HIU39429.1"/>
    </source>
</evidence>
<sequence>MKKLISIGASFMLALTVAMLPSCNKSDSSSSISADDIVGKYQWEDSQTDNWELRSDGTFLRANDPTAPSMTEIGKWELDGETLTITIEEIAYSHEFYIEAGFSEEDYQLLVEENNGPLPKEETYKISDVNEEGLTLHKPIESMDMDMPLRFNRVN</sequence>